<dbReference type="InterPro" id="IPR012902">
    <property type="entry name" value="N_methyl_site"/>
</dbReference>
<evidence type="ECO:0000313" key="5">
    <source>
        <dbReference type="Proteomes" id="UP000620633"/>
    </source>
</evidence>
<dbReference type="EMBL" id="BMQO01000026">
    <property type="protein sequence ID" value="GGS39842.1"/>
    <property type="molecule type" value="Genomic_DNA"/>
</dbReference>
<keyword evidence="3" id="KW-0472">Membrane</keyword>
<evidence type="ECO:0008006" key="6">
    <source>
        <dbReference type="Google" id="ProtNLM"/>
    </source>
</evidence>
<name>A0ABQ2SW59_9DEIO</name>
<organism evidence="4 5">
    <name type="scientific">Deinococcus knuensis</name>
    <dbReference type="NCBI Taxonomy" id="1837380"/>
    <lineage>
        <taxon>Bacteria</taxon>
        <taxon>Thermotogati</taxon>
        <taxon>Deinococcota</taxon>
        <taxon>Deinococci</taxon>
        <taxon>Deinococcales</taxon>
        <taxon>Deinococcaceae</taxon>
        <taxon>Deinococcus</taxon>
    </lineage>
</organism>
<keyword evidence="3" id="KW-0812">Transmembrane</keyword>
<sequence>MKAAGFTLIETLVTITVVSVALLALMALMSGVLNINQRSDTQGQAVLLAQREFDSLKRVTPNLLPVSGTQEQAVTFNGRPFVLRRTYCPVPAYCTVNQRGVRVEVLSGSAVMFAAETVYTELRAK</sequence>
<evidence type="ECO:0000313" key="4">
    <source>
        <dbReference type="EMBL" id="GGS39842.1"/>
    </source>
</evidence>
<comment type="caution">
    <text evidence="4">The sequence shown here is derived from an EMBL/GenBank/DDBJ whole genome shotgun (WGS) entry which is preliminary data.</text>
</comment>
<protein>
    <recommendedName>
        <fullName evidence="6">Type II secretion system protein</fullName>
    </recommendedName>
</protein>
<feature type="transmembrane region" description="Helical" evidence="3">
    <location>
        <begin position="12"/>
        <end position="33"/>
    </location>
</feature>
<dbReference type="PROSITE" id="PS00409">
    <property type="entry name" value="PROKAR_NTER_METHYL"/>
    <property type="match status" value="1"/>
</dbReference>
<evidence type="ECO:0000256" key="1">
    <source>
        <dbReference type="ARBA" id="ARBA00004442"/>
    </source>
</evidence>
<dbReference type="NCBIfam" id="TIGR02532">
    <property type="entry name" value="IV_pilin_GFxxxE"/>
    <property type="match status" value="1"/>
</dbReference>
<keyword evidence="5" id="KW-1185">Reference proteome</keyword>
<evidence type="ECO:0000256" key="2">
    <source>
        <dbReference type="ARBA" id="ARBA00023237"/>
    </source>
</evidence>
<keyword evidence="2" id="KW-0998">Cell outer membrane</keyword>
<accession>A0ABQ2SW59</accession>
<gene>
    <name evidence="4" type="ORF">GCM10008961_33980</name>
</gene>
<dbReference type="Pfam" id="PF07963">
    <property type="entry name" value="N_methyl"/>
    <property type="match status" value="1"/>
</dbReference>
<dbReference type="RefSeq" id="WP_268243828.1">
    <property type="nucleotide sequence ID" value="NZ_BMQO01000026.1"/>
</dbReference>
<dbReference type="Proteomes" id="UP000620633">
    <property type="component" value="Unassembled WGS sequence"/>
</dbReference>
<keyword evidence="3" id="KW-1133">Transmembrane helix</keyword>
<comment type="subcellular location">
    <subcellularLocation>
        <location evidence="1">Cell outer membrane</location>
    </subcellularLocation>
</comment>
<proteinExistence type="predicted"/>
<evidence type="ECO:0000256" key="3">
    <source>
        <dbReference type="SAM" id="Phobius"/>
    </source>
</evidence>
<reference evidence="5" key="1">
    <citation type="journal article" date="2019" name="Int. J. Syst. Evol. Microbiol.">
        <title>The Global Catalogue of Microorganisms (GCM) 10K type strain sequencing project: providing services to taxonomists for standard genome sequencing and annotation.</title>
        <authorList>
            <consortium name="The Broad Institute Genomics Platform"/>
            <consortium name="The Broad Institute Genome Sequencing Center for Infectious Disease"/>
            <person name="Wu L."/>
            <person name="Ma J."/>
        </authorList>
    </citation>
    <scope>NUCLEOTIDE SEQUENCE [LARGE SCALE GENOMIC DNA]</scope>
    <source>
        <strain evidence="5">JCM 31406</strain>
    </source>
</reference>